<feature type="domain" description="Tip attachment protein J central straight fiber" evidence="2">
    <location>
        <begin position="816"/>
        <end position="884"/>
    </location>
</feature>
<feature type="domain" description="Tip attachment protein J" evidence="3">
    <location>
        <begin position="334"/>
        <end position="485"/>
    </location>
</feature>
<evidence type="ECO:0000259" key="2">
    <source>
        <dbReference type="Pfam" id="PF09327"/>
    </source>
</evidence>
<protein>
    <submittedName>
        <fullName evidence="4">Phage tail protein</fullName>
    </submittedName>
</protein>
<comment type="caution">
    <text evidence="4">The sequence shown here is derived from an EMBL/GenBank/DDBJ whole genome shotgun (WGS) entry which is preliminary data.</text>
</comment>
<name>A0A2P7AUR0_9HYPH</name>
<dbReference type="Proteomes" id="UP000241158">
    <property type="component" value="Unassembled WGS sequence"/>
</dbReference>
<sequence length="901" mass="98224">MKKTLGILFDAATIFLSSTAIAVADPISGLIVGLSSTLAAGGIGAAVLKVGIFVALSVGKSLLTKALTKKQTVPGINGQMKIGGDNPLSFIVGTYATAGTLEYVNTSGKAGKTPNAYLTQVISLSDFPVDSLSSILWVNGQKCEIDFAGGLDGADQVGYKVNEFIDNGQPYLWVRFHDGHSNVGDTFLYNKFNSDSVRPWSNDMIGEGIAYAVITARVNRELLPGVPQCRFGIRGARLYDPRKDSTNGGSGAHRWDNQATWEWTDNPVVIIYNILRGIYYDGEWFYGLQKMIASRLPVGNWFAGMNECDRLITNADGSTEKQYRCGTEISCDQEPLQIIDELRKSCNARIAEIGGVYKILVGAAAMPVYAMTDETVAVTEGQNFTPFPGLESLYNGVHATYPEPEENWGTKDAPPIYRSDLEAQDDNRRLMADATFPYVPFSRQVQRLSKAMIETERRFRTLKWTLPPELYEYEPLDTISVTSAENGFDDKYFLIESMDDGDNGNQGVAVREVDPADYDWNAGTDERPTVIGSLDPIRPAPQYVQDFQVFPYTQVDSGGKSRRPAILLVWNGEEQDEVIGVQYRIRKSSSLVFDYMGQTLDVPKGDHIISEFVLASQPYIVNARWIGAEPNREFQWGDALPVTAPNVLLGSQDIIVELQAVQNDMRNVLEGLRDDLQHVQDKIERVATDAATGTGQNIVDRKVIAKAVANATSSIIEESRQRVEENLAMSERTTLLQSKVTDPVTGNDALSTALFTLNTVVDGQGEDITALAEAILDVEASVGDISAGGLISFKVQIPPPAGVLSQINILARANTASAFIQSGMVIQVYDSGGGVLKSKILMLTDQFVIWDGTTQNLPFVYAGGVLKLAVANIGLVTAGMIQSANGKLQIDLDNVRILMSD</sequence>
<evidence type="ECO:0000313" key="4">
    <source>
        <dbReference type="EMBL" id="PSH57955.1"/>
    </source>
</evidence>
<accession>A0A2P7AUR0</accession>
<dbReference type="InterPro" id="IPR015406">
    <property type="entry name" value="GpJ_CSF"/>
</dbReference>
<organism evidence="4 5">
    <name type="scientific">Phyllobacterium endophyticum</name>
    <dbReference type="NCBI Taxonomy" id="1149773"/>
    <lineage>
        <taxon>Bacteria</taxon>
        <taxon>Pseudomonadati</taxon>
        <taxon>Pseudomonadota</taxon>
        <taxon>Alphaproteobacteria</taxon>
        <taxon>Hyphomicrobiales</taxon>
        <taxon>Phyllobacteriaceae</taxon>
        <taxon>Phyllobacterium</taxon>
    </lineage>
</organism>
<dbReference type="Pfam" id="PF13550">
    <property type="entry name" value="Phage-tail_3"/>
    <property type="match status" value="1"/>
</dbReference>
<dbReference type="InterPro" id="IPR032876">
    <property type="entry name" value="J_dom"/>
</dbReference>
<feature type="coiled-coil region" evidence="1">
    <location>
        <begin position="662"/>
        <end position="689"/>
    </location>
</feature>
<evidence type="ECO:0000313" key="5">
    <source>
        <dbReference type="Proteomes" id="UP000241158"/>
    </source>
</evidence>
<dbReference type="AlphaFoldDB" id="A0A2P7AUR0"/>
<keyword evidence="5" id="KW-1185">Reference proteome</keyword>
<evidence type="ECO:0000256" key="1">
    <source>
        <dbReference type="SAM" id="Coils"/>
    </source>
</evidence>
<keyword evidence="1" id="KW-0175">Coiled coil</keyword>
<dbReference type="Pfam" id="PF09327">
    <property type="entry name" value="Phage_Tail_Tip"/>
    <property type="match status" value="1"/>
</dbReference>
<dbReference type="EMBL" id="PGGN01000002">
    <property type="protein sequence ID" value="PSH57955.1"/>
    <property type="molecule type" value="Genomic_DNA"/>
</dbReference>
<dbReference type="OrthoDB" id="7822067at2"/>
<proteinExistence type="predicted"/>
<dbReference type="RefSeq" id="WP_106716396.1">
    <property type="nucleotide sequence ID" value="NZ_JACHXT010000001.1"/>
</dbReference>
<reference evidence="5" key="1">
    <citation type="submission" date="2017-11" db="EMBL/GenBank/DDBJ databases">
        <authorList>
            <person name="Kuznetsova I."/>
            <person name="Sazanova A."/>
            <person name="Chirak E."/>
            <person name="Safronova V."/>
            <person name="Willems A."/>
        </authorList>
    </citation>
    <scope>NUCLEOTIDE SEQUENCE [LARGE SCALE GENOMIC DNA]</scope>
    <source>
        <strain evidence="5">PEPV15</strain>
    </source>
</reference>
<evidence type="ECO:0000259" key="3">
    <source>
        <dbReference type="Pfam" id="PF13550"/>
    </source>
</evidence>
<gene>
    <name evidence="4" type="ORF">CU100_09755</name>
</gene>